<dbReference type="Pfam" id="PF00672">
    <property type="entry name" value="HAMP"/>
    <property type="match status" value="1"/>
</dbReference>
<dbReference type="PANTHER" id="PTHR45436:SF5">
    <property type="entry name" value="SENSOR HISTIDINE KINASE TRCS"/>
    <property type="match status" value="1"/>
</dbReference>
<comment type="catalytic activity">
    <reaction evidence="1">
        <text>ATP + protein L-histidine = ADP + protein N-phospho-L-histidine.</text>
        <dbReference type="EC" id="2.7.13.3"/>
    </reaction>
</comment>
<dbReference type="Proteomes" id="UP000676325">
    <property type="component" value="Unassembled WGS sequence"/>
</dbReference>
<keyword evidence="8 10" id="KW-1133">Transmembrane helix</keyword>
<evidence type="ECO:0000256" key="3">
    <source>
        <dbReference type="ARBA" id="ARBA00012438"/>
    </source>
</evidence>
<dbReference type="InterPro" id="IPR036890">
    <property type="entry name" value="HATPase_C_sf"/>
</dbReference>
<organism evidence="12 13">
    <name type="scientific">Actinospica acidithermotolerans</name>
    <dbReference type="NCBI Taxonomy" id="2828514"/>
    <lineage>
        <taxon>Bacteria</taxon>
        <taxon>Bacillati</taxon>
        <taxon>Actinomycetota</taxon>
        <taxon>Actinomycetes</taxon>
        <taxon>Catenulisporales</taxon>
        <taxon>Actinospicaceae</taxon>
        <taxon>Actinospica</taxon>
    </lineage>
</organism>
<keyword evidence="4" id="KW-0597">Phosphoprotein</keyword>
<evidence type="ECO:0000256" key="6">
    <source>
        <dbReference type="ARBA" id="ARBA00022692"/>
    </source>
</evidence>
<sequence length="637" mass="68038">MIAPTSFGYVRAAAQWNTAASEMSQAEQVSELINALEIEQTVAVGLQGTSSLPSHPAQDSVQLLKTYAASTDLTLATVRRSLKPATSSALGQAVAEAVWETQGVSGARATAMQPAADKSAAVETGYGTAIQELYNALDMDALAENGGTAAFDMDELGSLYDADMREHNREIDLLALTNQADLDATEGGAALDWPDLSAVERDYGVSQNEAERFEGIATSVDTNRFQLAVDSIAQSYLDSEQQNVEEELSSRDPATAVDQVLTADQLGMQNLVGLSSSTGLLQAAVQSTQSRDTMEQQVSADVIASAKHQAKIQSAYGLALVAGAVLVLIMLVVLEYRVRRSVVNPMLALTRAATKISDVTRADLERVADEDDTGDPQAVPVFEKVPVVTSDEIGKLAEAFNRVQDSAVRVLERQMAVRRNTAEMFGNVGRRIHNLTGRQLSLIDAAEREETDPSVLERLYRIDHIAVRLQRGADSLMLLSGETEPVLSEDPLRLTDVVRSAVGRVEGYQRVVLAAEGDVTVAPAAVGDLTLIVAELVENAVSFSPQTSSVDISVRPTAQGAYIEIVDHGVGMTTARLAEENARLVRRERLDLAPTKVLGLFVVGRLARRSGIAVRLTATAGGGVTVRLDIGPGLLFD</sequence>
<evidence type="ECO:0000256" key="5">
    <source>
        <dbReference type="ARBA" id="ARBA00022679"/>
    </source>
</evidence>
<keyword evidence="13" id="KW-1185">Reference proteome</keyword>
<proteinExistence type="predicted"/>
<protein>
    <recommendedName>
        <fullName evidence="3">histidine kinase</fullName>
        <ecNumber evidence="3">2.7.13.3</ecNumber>
    </recommendedName>
</protein>
<dbReference type="RefSeq" id="WP_212522561.1">
    <property type="nucleotide sequence ID" value="NZ_JAGSOH010000256.1"/>
</dbReference>
<dbReference type="GO" id="GO:0004673">
    <property type="term" value="F:protein histidine kinase activity"/>
    <property type="evidence" value="ECO:0007669"/>
    <property type="project" value="UniProtKB-EC"/>
</dbReference>
<dbReference type="AlphaFoldDB" id="A0A941EPM2"/>
<evidence type="ECO:0000256" key="9">
    <source>
        <dbReference type="ARBA" id="ARBA00023012"/>
    </source>
</evidence>
<keyword evidence="7" id="KW-0418">Kinase</keyword>
<dbReference type="SMART" id="SM00304">
    <property type="entry name" value="HAMP"/>
    <property type="match status" value="1"/>
</dbReference>
<evidence type="ECO:0000313" key="12">
    <source>
        <dbReference type="EMBL" id="MBR7831454.1"/>
    </source>
</evidence>
<keyword evidence="9" id="KW-0902">Two-component regulatory system</keyword>
<dbReference type="SUPFAM" id="SSF55874">
    <property type="entry name" value="ATPase domain of HSP90 chaperone/DNA topoisomerase II/histidine kinase"/>
    <property type="match status" value="1"/>
</dbReference>
<dbReference type="SMART" id="SM00387">
    <property type="entry name" value="HATPase_c"/>
    <property type="match status" value="1"/>
</dbReference>
<evidence type="ECO:0000256" key="1">
    <source>
        <dbReference type="ARBA" id="ARBA00000085"/>
    </source>
</evidence>
<feature type="transmembrane region" description="Helical" evidence="10">
    <location>
        <begin position="315"/>
        <end position="334"/>
    </location>
</feature>
<accession>A0A941EPM2</accession>
<dbReference type="GO" id="GO:0005886">
    <property type="term" value="C:plasma membrane"/>
    <property type="evidence" value="ECO:0007669"/>
    <property type="project" value="TreeGrafter"/>
</dbReference>
<dbReference type="CDD" id="cd06225">
    <property type="entry name" value="HAMP"/>
    <property type="match status" value="1"/>
</dbReference>
<comment type="caution">
    <text evidence="12">The sequence shown here is derived from an EMBL/GenBank/DDBJ whole genome shotgun (WGS) entry which is preliminary data.</text>
</comment>
<evidence type="ECO:0000259" key="11">
    <source>
        <dbReference type="PROSITE" id="PS50885"/>
    </source>
</evidence>
<keyword evidence="10" id="KW-0472">Membrane</keyword>
<dbReference type="Pfam" id="PF02518">
    <property type="entry name" value="HATPase_c"/>
    <property type="match status" value="1"/>
</dbReference>
<dbReference type="InterPro" id="IPR003594">
    <property type="entry name" value="HATPase_dom"/>
</dbReference>
<gene>
    <name evidence="12" type="ORF">KDK95_34470</name>
</gene>
<reference evidence="12" key="1">
    <citation type="submission" date="2021-04" db="EMBL/GenBank/DDBJ databases">
        <title>Genome based classification of Actinospica acidithermotolerans sp. nov., an actinobacterium isolated from an Indonesian hot spring.</title>
        <authorList>
            <person name="Kusuma A.B."/>
            <person name="Putra K.E."/>
            <person name="Nafisah S."/>
            <person name="Loh J."/>
            <person name="Nouioui I."/>
            <person name="Goodfellow M."/>
        </authorList>
    </citation>
    <scope>NUCLEOTIDE SEQUENCE</scope>
    <source>
        <strain evidence="12">MGRD01-02</strain>
    </source>
</reference>
<feature type="non-terminal residue" evidence="12">
    <location>
        <position position="637"/>
    </location>
</feature>
<dbReference type="Gene3D" id="3.30.565.10">
    <property type="entry name" value="Histidine kinase-like ATPase, C-terminal domain"/>
    <property type="match status" value="1"/>
</dbReference>
<dbReference type="GO" id="GO:0000160">
    <property type="term" value="P:phosphorelay signal transduction system"/>
    <property type="evidence" value="ECO:0007669"/>
    <property type="project" value="UniProtKB-KW"/>
</dbReference>
<evidence type="ECO:0000256" key="4">
    <source>
        <dbReference type="ARBA" id="ARBA00022553"/>
    </source>
</evidence>
<keyword evidence="5" id="KW-0808">Transferase</keyword>
<evidence type="ECO:0000256" key="10">
    <source>
        <dbReference type="SAM" id="Phobius"/>
    </source>
</evidence>
<dbReference type="InterPro" id="IPR003660">
    <property type="entry name" value="HAMP_dom"/>
</dbReference>
<evidence type="ECO:0000256" key="8">
    <source>
        <dbReference type="ARBA" id="ARBA00022989"/>
    </source>
</evidence>
<evidence type="ECO:0000313" key="13">
    <source>
        <dbReference type="Proteomes" id="UP000676325"/>
    </source>
</evidence>
<dbReference type="EMBL" id="JAGSOH010000256">
    <property type="protein sequence ID" value="MBR7831454.1"/>
    <property type="molecule type" value="Genomic_DNA"/>
</dbReference>
<evidence type="ECO:0000256" key="2">
    <source>
        <dbReference type="ARBA" id="ARBA00004370"/>
    </source>
</evidence>
<dbReference type="InterPro" id="IPR050428">
    <property type="entry name" value="TCS_sensor_his_kinase"/>
</dbReference>
<dbReference type="Gene3D" id="6.10.340.10">
    <property type="match status" value="1"/>
</dbReference>
<feature type="domain" description="HAMP" evidence="11">
    <location>
        <begin position="340"/>
        <end position="412"/>
    </location>
</feature>
<name>A0A941EPM2_9ACTN</name>
<evidence type="ECO:0000256" key="7">
    <source>
        <dbReference type="ARBA" id="ARBA00022777"/>
    </source>
</evidence>
<dbReference type="EC" id="2.7.13.3" evidence="3"/>
<dbReference type="PROSITE" id="PS50885">
    <property type="entry name" value="HAMP"/>
    <property type="match status" value="1"/>
</dbReference>
<keyword evidence="6 10" id="KW-0812">Transmembrane</keyword>
<comment type="subcellular location">
    <subcellularLocation>
        <location evidence="2">Membrane</location>
    </subcellularLocation>
</comment>
<dbReference type="PANTHER" id="PTHR45436">
    <property type="entry name" value="SENSOR HISTIDINE KINASE YKOH"/>
    <property type="match status" value="1"/>
</dbReference>